<dbReference type="WBParaSite" id="L893_g20497.t1">
    <property type="protein sequence ID" value="L893_g20497.t1"/>
    <property type="gene ID" value="L893_g20497"/>
</dbReference>
<accession>A0A1I7YWL5</accession>
<feature type="region of interest" description="Disordered" evidence="1">
    <location>
        <begin position="55"/>
        <end position="178"/>
    </location>
</feature>
<name>A0A1I7YWL5_9BILA</name>
<dbReference type="Proteomes" id="UP000095287">
    <property type="component" value="Unplaced"/>
</dbReference>
<organism evidence="2 3">
    <name type="scientific">Steinernema glaseri</name>
    <dbReference type="NCBI Taxonomy" id="37863"/>
    <lineage>
        <taxon>Eukaryota</taxon>
        <taxon>Metazoa</taxon>
        <taxon>Ecdysozoa</taxon>
        <taxon>Nematoda</taxon>
        <taxon>Chromadorea</taxon>
        <taxon>Rhabditida</taxon>
        <taxon>Tylenchina</taxon>
        <taxon>Panagrolaimomorpha</taxon>
        <taxon>Strongyloidoidea</taxon>
        <taxon>Steinernematidae</taxon>
        <taxon>Steinernema</taxon>
    </lineage>
</organism>
<feature type="compositionally biased region" description="Acidic residues" evidence="1">
    <location>
        <begin position="55"/>
        <end position="65"/>
    </location>
</feature>
<proteinExistence type="predicted"/>
<evidence type="ECO:0000313" key="3">
    <source>
        <dbReference type="WBParaSite" id="L893_g20497.t1"/>
    </source>
</evidence>
<sequence length="178" mass="19510">MKTKPNVSESLRVFRETTKPRFETFFFSENLIIMSIESVTEKTPIDTIAEEANDTVSETIEEPVESVEPAPTPTPLPEDIADETSEPPVVPPRTKSLAKKNAATVLDDTVQESHAEEPEIVKESDNNGVAPSTTEENTEDIEESGPISEPNVAVKDQDNEALQEQIQDSSDPEGETTV</sequence>
<feature type="compositionally biased region" description="Basic and acidic residues" evidence="1">
    <location>
        <begin position="111"/>
        <end position="125"/>
    </location>
</feature>
<evidence type="ECO:0000313" key="2">
    <source>
        <dbReference type="Proteomes" id="UP000095287"/>
    </source>
</evidence>
<evidence type="ECO:0000256" key="1">
    <source>
        <dbReference type="SAM" id="MobiDB-lite"/>
    </source>
</evidence>
<feature type="compositionally biased region" description="Polar residues" evidence="1">
    <location>
        <begin position="126"/>
        <end position="135"/>
    </location>
</feature>
<protein>
    <submittedName>
        <fullName evidence="3">SPK domain-containing protein</fullName>
    </submittedName>
</protein>
<reference evidence="3" key="1">
    <citation type="submission" date="2016-11" db="UniProtKB">
        <authorList>
            <consortium name="WormBaseParasite"/>
        </authorList>
    </citation>
    <scope>IDENTIFICATION</scope>
</reference>
<keyword evidence="2" id="KW-1185">Reference proteome</keyword>
<feature type="compositionally biased region" description="Polar residues" evidence="1">
    <location>
        <begin position="160"/>
        <end position="169"/>
    </location>
</feature>
<dbReference type="AlphaFoldDB" id="A0A1I7YWL5"/>